<dbReference type="Proteomes" id="UP000324222">
    <property type="component" value="Unassembled WGS sequence"/>
</dbReference>
<feature type="region of interest" description="Disordered" evidence="1">
    <location>
        <begin position="22"/>
        <end position="52"/>
    </location>
</feature>
<evidence type="ECO:0000313" key="3">
    <source>
        <dbReference type="Proteomes" id="UP000324222"/>
    </source>
</evidence>
<name>A0A5B7CJ89_PORTR</name>
<dbReference type="EMBL" id="VSRR010000068">
    <property type="protein sequence ID" value="MPC09400.1"/>
    <property type="molecule type" value="Genomic_DNA"/>
</dbReference>
<sequence>MLVTSHKSSTCLLPLLTHRAGSRLHQQKLGLETTPPPPPPPPPPGHRSATHLEEKMRCNGKHRRLSTCYNYT</sequence>
<gene>
    <name evidence="2" type="ORF">E2C01_002010</name>
</gene>
<reference evidence="2 3" key="1">
    <citation type="submission" date="2019-05" db="EMBL/GenBank/DDBJ databases">
        <title>Another draft genome of Portunus trituberculatus and its Hox gene families provides insights of decapod evolution.</title>
        <authorList>
            <person name="Jeong J.-H."/>
            <person name="Song I."/>
            <person name="Kim S."/>
            <person name="Choi T."/>
            <person name="Kim D."/>
            <person name="Ryu S."/>
            <person name="Kim W."/>
        </authorList>
    </citation>
    <scope>NUCLEOTIDE SEQUENCE [LARGE SCALE GENOMIC DNA]</scope>
    <source>
        <tissue evidence="2">Muscle</tissue>
    </source>
</reference>
<organism evidence="2 3">
    <name type="scientific">Portunus trituberculatus</name>
    <name type="common">Swimming crab</name>
    <name type="synonym">Neptunus trituberculatus</name>
    <dbReference type="NCBI Taxonomy" id="210409"/>
    <lineage>
        <taxon>Eukaryota</taxon>
        <taxon>Metazoa</taxon>
        <taxon>Ecdysozoa</taxon>
        <taxon>Arthropoda</taxon>
        <taxon>Crustacea</taxon>
        <taxon>Multicrustacea</taxon>
        <taxon>Malacostraca</taxon>
        <taxon>Eumalacostraca</taxon>
        <taxon>Eucarida</taxon>
        <taxon>Decapoda</taxon>
        <taxon>Pleocyemata</taxon>
        <taxon>Brachyura</taxon>
        <taxon>Eubrachyura</taxon>
        <taxon>Portunoidea</taxon>
        <taxon>Portunidae</taxon>
        <taxon>Portuninae</taxon>
        <taxon>Portunus</taxon>
    </lineage>
</organism>
<feature type="compositionally biased region" description="Pro residues" evidence="1">
    <location>
        <begin position="34"/>
        <end position="45"/>
    </location>
</feature>
<evidence type="ECO:0000313" key="2">
    <source>
        <dbReference type="EMBL" id="MPC09400.1"/>
    </source>
</evidence>
<protein>
    <submittedName>
        <fullName evidence="2">Uncharacterized protein</fullName>
    </submittedName>
</protein>
<evidence type="ECO:0000256" key="1">
    <source>
        <dbReference type="SAM" id="MobiDB-lite"/>
    </source>
</evidence>
<dbReference type="AlphaFoldDB" id="A0A5B7CJ89"/>
<accession>A0A5B7CJ89</accession>
<comment type="caution">
    <text evidence="2">The sequence shown here is derived from an EMBL/GenBank/DDBJ whole genome shotgun (WGS) entry which is preliminary data.</text>
</comment>
<keyword evidence="3" id="KW-1185">Reference proteome</keyword>
<proteinExistence type="predicted"/>